<keyword evidence="7 9" id="KW-1133">Transmembrane helix</keyword>
<protein>
    <recommendedName>
        <fullName evidence="9">Membrane fusion protein (MFP) family protein</fullName>
    </recommendedName>
</protein>
<organism evidence="12 13">
    <name type="scientific">Camelimonas abortus</name>
    <dbReference type="NCBI Taxonomy" id="1017184"/>
    <lineage>
        <taxon>Bacteria</taxon>
        <taxon>Pseudomonadati</taxon>
        <taxon>Pseudomonadota</taxon>
        <taxon>Alphaproteobacteria</taxon>
        <taxon>Hyphomicrobiales</taxon>
        <taxon>Chelatococcaceae</taxon>
        <taxon>Camelimonas</taxon>
    </lineage>
</organism>
<dbReference type="Pfam" id="PF26002">
    <property type="entry name" value="Beta-barrel_AprE"/>
    <property type="match status" value="1"/>
</dbReference>
<keyword evidence="13" id="KW-1185">Reference proteome</keyword>
<dbReference type="RefSeq" id="WP_376828866.1">
    <property type="nucleotide sequence ID" value="NZ_JBHLWR010000004.1"/>
</dbReference>
<evidence type="ECO:0000256" key="6">
    <source>
        <dbReference type="ARBA" id="ARBA00022692"/>
    </source>
</evidence>
<dbReference type="Proteomes" id="UP001595536">
    <property type="component" value="Unassembled WGS sequence"/>
</dbReference>
<dbReference type="InterPro" id="IPR010129">
    <property type="entry name" value="T1SS_HlyD"/>
</dbReference>
<sequence length="403" mass="44383">MRSVFFWRKPAPAPAAVDLDAEGGDVRLSGATRIIVLLAALLVVFLVWASFATLDEVASGQGKVAPSSREQVIQSLEGGILASLNVRQDDVVQPGQILAQLDPTRSESSAGEIEVRLHAAQASAARLTAEVNMTALKFPPELDGAKELVEAETRLYNARRKALDESTAWLRRSLELAKSELAISERLQKAGAASQIEVIRLNRQIADLELKLAEVQSQYVVRAREELAKAEADVKALQQQLRARRDTLSRVVFRSPVRGVVKNIEVTTVGGVIPPNGKLMDIVPLDDTLLIEARISPRDIAFIHQGQRATVKISAYDYSIYGGLEGKVASISPDTIRDEAKPDVYYYRVYIKTSSDRLVNRAGKEFPIFPGMIATADIHTGEKTVLQYLLRPLNRAREALRER</sequence>
<evidence type="ECO:0000256" key="10">
    <source>
        <dbReference type="SAM" id="Coils"/>
    </source>
</evidence>
<dbReference type="NCBIfam" id="TIGR01843">
    <property type="entry name" value="type_I_hlyD"/>
    <property type="match status" value="1"/>
</dbReference>
<evidence type="ECO:0000256" key="7">
    <source>
        <dbReference type="ARBA" id="ARBA00022989"/>
    </source>
</evidence>
<evidence type="ECO:0000313" key="13">
    <source>
        <dbReference type="Proteomes" id="UP001595536"/>
    </source>
</evidence>
<feature type="transmembrane region" description="Helical" evidence="9">
    <location>
        <begin position="34"/>
        <end position="54"/>
    </location>
</feature>
<keyword evidence="5 9" id="KW-0997">Cell inner membrane</keyword>
<keyword evidence="3 9" id="KW-0813">Transport</keyword>
<comment type="caution">
    <text evidence="12">The sequence shown here is derived from an EMBL/GenBank/DDBJ whole genome shotgun (WGS) entry which is preliminary data.</text>
</comment>
<feature type="coiled-coil region" evidence="10">
    <location>
        <begin position="198"/>
        <end position="247"/>
    </location>
</feature>
<feature type="domain" description="AprE-like beta-barrel" evidence="11">
    <location>
        <begin position="289"/>
        <end position="381"/>
    </location>
</feature>
<proteinExistence type="inferred from homology"/>
<gene>
    <name evidence="12" type="ORF">ACFOEX_12175</name>
</gene>
<dbReference type="InterPro" id="IPR050739">
    <property type="entry name" value="MFP"/>
</dbReference>
<evidence type="ECO:0000256" key="2">
    <source>
        <dbReference type="ARBA" id="ARBA00009477"/>
    </source>
</evidence>
<dbReference type="PANTHER" id="PTHR30386:SF26">
    <property type="entry name" value="TRANSPORT PROTEIN COMB"/>
    <property type="match status" value="1"/>
</dbReference>
<evidence type="ECO:0000256" key="9">
    <source>
        <dbReference type="RuleBase" id="RU365093"/>
    </source>
</evidence>
<evidence type="ECO:0000256" key="3">
    <source>
        <dbReference type="ARBA" id="ARBA00022448"/>
    </source>
</evidence>
<dbReference type="InterPro" id="IPR006144">
    <property type="entry name" value="Secretion_HlyD_CS"/>
</dbReference>
<comment type="similarity">
    <text evidence="2 9">Belongs to the membrane fusion protein (MFP) (TC 8.A.1) family.</text>
</comment>
<dbReference type="PROSITE" id="PS00543">
    <property type="entry name" value="HLYD_FAMILY"/>
    <property type="match status" value="1"/>
</dbReference>
<evidence type="ECO:0000313" key="12">
    <source>
        <dbReference type="EMBL" id="MFC3267102.1"/>
    </source>
</evidence>
<keyword evidence="4 9" id="KW-1003">Cell membrane</keyword>
<evidence type="ECO:0000256" key="4">
    <source>
        <dbReference type="ARBA" id="ARBA00022475"/>
    </source>
</evidence>
<reference evidence="13" key="1">
    <citation type="journal article" date="2019" name="Int. J. Syst. Evol. Microbiol.">
        <title>The Global Catalogue of Microorganisms (GCM) 10K type strain sequencing project: providing services to taxonomists for standard genome sequencing and annotation.</title>
        <authorList>
            <consortium name="The Broad Institute Genomics Platform"/>
            <consortium name="The Broad Institute Genome Sequencing Center for Infectious Disease"/>
            <person name="Wu L."/>
            <person name="Ma J."/>
        </authorList>
    </citation>
    <scope>NUCLEOTIDE SEQUENCE [LARGE SCALE GENOMIC DNA]</scope>
    <source>
        <strain evidence="13">CCM 7941</strain>
    </source>
</reference>
<dbReference type="InterPro" id="IPR058982">
    <property type="entry name" value="Beta-barrel_AprE"/>
</dbReference>
<comment type="subcellular location">
    <subcellularLocation>
        <location evidence="1 9">Cell inner membrane</location>
        <topology evidence="1 9">Single-pass membrane protein</topology>
    </subcellularLocation>
</comment>
<keyword evidence="6 9" id="KW-0812">Transmembrane</keyword>
<dbReference type="Gene3D" id="2.40.30.170">
    <property type="match status" value="1"/>
</dbReference>
<keyword evidence="8 9" id="KW-0472">Membrane</keyword>
<keyword evidence="10" id="KW-0175">Coiled coil</keyword>
<accession>A0ABV7LHR9</accession>
<evidence type="ECO:0000256" key="1">
    <source>
        <dbReference type="ARBA" id="ARBA00004377"/>
    </source>
</evidence>
<dbReference type="EMBL" id="JBHRUV010000079">
    <property type="protein sequence ID" value="MFC3267102.1"/>
    <property type="molecule type" value="Genomic_DNA"/>
</dbReference>
<name>A0ABV7LHR9_9HYPH</name>
<dbReference type="PANTHER" id="PTHR30386">
    <property type="entry name" value="MEMBRANE FUSION SUBUNIT OF EMRAB-TOLC MULTIDRUG EFFLUX PUMP"/>
    <property type="match status" value="1"/>
</dbReference>
<evidence type="ECO:0000259" key="11">
    <source>
        <dbReference type="Pfam" id="PF26002"/>
    </source>
</evidence>
<dbReference type="PRINTS" id="PR01490">
    <property type="entry name" value="RTXTOXIND"/>
</dbReference>
<evidence type="ECO:0000256" key="8">
    <source>
        <dbReference type="ARBA" id="ARBA00023136"/>
    </source>
</evidence>
<evidence type="ECO:0000256" key="5">
    <source>
        <dbReference type="ARBA" id="ARBA00022519"/>
    </source>
</evidence>